<name>A0A1F8F8Q3_9BACT</name>
<organism evidence="3 4">
    <name type="scientific">Candidatus Yanofskybacteria bacterium RIFCSPHIGHO2_02_FULL_39_10</name>
    <dbReference type="NCBI Taxonomy" id="1802674"/>
    <lineage>
        <taxon>Bacteria</taxon>
        <taxon>Candidatus Yanofskyibacteriota</taxon>
    </lineage>
</organism>
<proteinExistence type="predicted"/>
<feature type="transmembrane region" description="Helical" evidence="2">
    <location>
        <begin position="60"/>
        <end position="81"/>
    </location>
</feature>
<keyword evidence="2" id="KW-0812">Transmembrane</keyword>
<dbReference type="Proteomes" id="UP000178908">
    <property type="component" value="Unassembled WGS sequence"/>
</dbReference>
<evidence type="ECO:0000313" key="4">
    <source>
        <dbReference type="Proteomes" id="UP000178908"/>
    </source>
</evidence>
<evidence type="ECO:0000256" key="1">
    <source>
        <dbReference type="SAM" id="MobiDB-lite"/>
    </source>
</evidence>
<gene>
    <name evidence="3" type="ORF">A3C61_01330</name>
</gene>
<keyword evidence="2" id="KW-0472">Membrane</keyword>
<protein>
    <submittedName>
        <fullName evidence="3">Uncharacterized protein</fullName>
    </submittedName>
</protein>
<reference evidence="3 4" key="1">
    <citation type="journal article" date="2016" name="Nat. Commun.">
        <title>Thousands of microbial genomes shed light on interconnected biogeochemical processes in an aquifer system.</title>
        <authorList>
            <person name="Anantharaman K."/>
            <person name="Brown C.T."/>
            <person name="Hug L.A."/>
            <person name="Sharon I."/>
            <person name="Castelle C.J."/>
            <person name="Probst A.J."/>
            <person name="Thomas B.C."/>
            <person name="Singh A."/>
            <person name="Wilkins M.J."/>
            <person name="Karaoz U."/>
            <person name="Brodie E.L."/>
            <person name="Williams K.H."/>
            <person name="Hubbard S.S."/>
            <person name="Banfield J.F."/>
        </authorList>
    </citation>
    <scope>NUCLEOTIDE SEQUENCE [LARGE SCALE GENOMIC DNA]</scope>
</reference>
<dbReference type="EMBL" id="MGJO01000020">
    <property type="protein sequence ID" value="OGN09505.1"/>
    <property type="molecule type" value="Genomic_DNA"/>
</dbReference>
<dbReference type="AlphaFoldDB" id="A0A1F8F8Q3"/>
<evidence type="ECO:0000313" key="3">
    <source>
        <dbReference type="EMBL" id="OGN09505.1"/>
    </source>
</evidence>
<accession>A0A1F8F8Q3</accession>
<comment type="caution">
    <text evidence="3">The sequence shown here is derived from an EMBL/GenBank/DDBJ whole genome shotgun (WGS) entry which is preliminary data.</text>
</comment>
<evidence type="ECO:0000256" key="2">
    <source>
        <dbReference type="SAM" id="Phobius"/>
    </source>
</evidence>
<feature type="region of interest" description="Disordered" evidence="1">
    <location>
        <begin position="1"/>
        <end position="28"/>
    </location>
</feature>
<sequence length="172" mass="18273">MATTATTTPAPVAIPPTPATTPRRTRTAPATGCVTYRRDAEVPGGKDKIVNSAWYRFLKIMLGVGGVAVLILIVFVTAWIVNRDSKVVSSTSSATPLSSSHSTPATALAPVPASTVTAPVVATPTPPIKVEVVVNPIKVTVVTPSAPTRHLSDAERRNEALKERLRRRYKIE</sequence>
<feature type="compositionally biased region" description="Low complexity" evidence="1">
    <location>
        <begin position="1"/>
        <end position="11"/>
    </location>
</feature>
<keyword evidence="2" id="KW-1133">Transmembrane helix</keyword>